<dbReference type="InterPro" id="IPR043502">
    <property type="entry name" value="DNA/RNA_pol_sf"/>
</dbReference>
<name>A0AAD9KQY0_RIDPI</name>
<accession>A0AAD9KQY0</accession>
<organism evidence="1 2">
    <name type="scientific">Ridgeia piscesae</name>
    <name type="common">Tubeworm</name>
    <dbReference type="NCBI Taxonomy" id="27915"/>
    <lineage>
        <taxon>Eukaryota</taxon>
        <taxon>Metazoa</taxon>
        <taxon>Spiralia</taxon>
        <taxon>Lophotrochozoa</taxon>
        <taxon>Annelida</taxon>
        <taxon>Polychaeta</taxon>
        <taxon>Sedentaria</taxon>
        <taxon>Canalipalpata</taxon>
        <taxon>Sabellida</taxon>
        <taxon>Siboglinidae</taxon>
        <taxon>Ridgeia</taxon>
    </lineage>
</organism>
<dbReference type="Proteomes" id="UP001209878">
    <property type="component" value="Unassembled WGS sequence"/>
</dbReference>
<dbReference type="SUPFAM" id="SSF56672">
    <property type="entry name" value="DNA/RNA polymerases"/>
    <property type="match status" value="1"/>
</dbReference>
<evidence type="ECO:0000313" key="2">
    <source>
        <dbReference type="Proteomes" id="UP001209878"/>
    </source>
</evidence>
<sequence>MKQLYDITRQLAGKYKRTDRPIKDKNGNIFTSDEDQLKRLREHFEELLNRPPPQNRPDITPAEEVLQINCERPSKAEIEKAIHHMKRGKASGPDKIPAEAIKADIETSTEILHNLFGKIREQEEIPTEWKEWYPVKLSKKGDIQDCKNYRGIILLSVPGNVFNRVIFDRLKTGVDAKLRDHHAGFRKDRSCTDQIATLRIIVEQSMEWDLSLYINYVDYE</sequence>
<dbReference type="AlphaFoldDB" id="A0AAD9KQY0"/>
<proteinExistence type="predicted"/>
<keyword evidence="2" id="KW-1185">Reference proteome</keyword>
<gene>
    <name evidence="1" type="ORF">NP493_743g00028</name>
</gene>
<evidence type="ECO:0008006" key="3">
    <source>
        <dbReference type="Google" id="ProtNLM"/>
    </source>
</evidence>
<reference evidence="1" key="1">
    <citation type="journal article" date="2023" name="Mol. Biol. Evol.">
        <title>Third-Generation Sequencing Reveals the Adaptive Role of the Epigenome in Three Deep-Sea Polychaetes.</title>
        <authorList>
            <person name="Perez M."/>
            <person name="Aroh O."/>
            <person name="Sun Y."/>
            <person name="Lan Y."/>
            <person name="Juniper S.K."/>
            <person name="Young C.R."/>
            <person name="Angers B."/>
            <person name="Qian P.Y."/>
        </authorList>
    </citation>
    <scope>NUCLEOTIDE SEQUENCE</scope>
    <source>
        <strain evidence="1">R07B-5</strain>
    </source>
</reference>
<dbReference type="EMBL" id="JAODUO010000743">
    <property type="protein sequence ID" value="KAK2175200.1"/>
    <property type="molecule type" value="Genomic_DNA"/>
</dbReference>
<protein>
    <recommendedName>
        <fullName evidence="3">Reverse transcriptase domain-containing protein</fullName>
    </recommendedName>
</protein>
<comment type="caution">
    <text evidence="1">The sequence shown here is derived from an EMBL/GenBank/DDBJ whole genome shotgun (WGS) entry which is preliminary data.</text>
</comment>
<evidence type="ECO:0000313" key="1">
    <source>
        <dbReference type="EMBL" id="KAK2175200.1"/>
    </source>
</evidence>
<dbReference type="PANTHER" id="PTHR19446">
    <property type="entry name" value="REVERSE TRANSCRIPTASES"/>
    <property type="match status" value="1"/>
</dbReference>